<feature type="repeat" description="PPR" evidence="2">
    <location>
        <begin position="97"/>
        <end position="127"/>
    </location>
</feature>
<dbReference type="InterPro" id="IPR046848">
    <property type="entry name" value="E_motif"/>
</dbReference>
<dbReference type="FunFam" id="1.25.40.10:FF:000073">
    <property type="entry name" value="Pentatricopeptide repeat-containing protein chloroplastic"/>
    <property type="match status" value="1"/>
</dbReference>
<name>A0A2G5DBB6_AQUCA</name>
<dbReference type="NCBIfam" id="TIGR00756">
    <property type="entry name" value="PPR"/>
    <property type="match status" value="5"/>
</dbReference>
<dbReference type="InterPro" id="IPR046849">
    <property type="entry name" value="E2_motif"/>
</dbReference>
<dbReference type="SUPFAM" id="SSF48452">
    <property type="entry name" value="TPR-like"/>
    <property type="match status" value="1"/>
</dbReference>
<feature type="domain" description="DYW" evidence="3">
    <location>
        <begin position="579"/>
        <end position="671"/>
    </location>
</feature>
<dbReference type="InParanoid" id="A0A2G5DBB6"/>
<evidence type="ECO:0000256" key="1">
    <source>
        <dbReference type="ARBA" id="ARBA00022737"/>
    </source>
</evidence>
<organism evidence="4 5">
    <name type="scientific">Aquilegia coerulea</name>
    <name type="common">Rocky mountain columbine</name>
    <dbReference type="NCBI Taxonomy" id="218851"/>
    <lineage>
        <taxon>Eukaryota</taxon>
        <taxon>Viridiplantae</taxon>
        <taxon>Streptophyta</taxon>
        <taxon>Embryophyta</taxon>
        <taxon>Tracheophyta</taxon>
        <taxon>Spermatophyta</taxon>
        <taxon>Magnoliopsida</taxon>
        <taxon>Ranunculales</taxon>
        <taxon>Ranunculaceae</taxon>
        <taxon>Thalictroideae</taxon>
        <taxon>Aquilegia</taxon>
    </lineage>
</organism>
<dbReference type="GO" id="GO:0009451">
    <property type="term" value="P:RNA modification"/>
    <property type="evidence" value="ECO:0007669"/>
    <property type="project" value="InterPro"/>
</dbReference>
<feature type="repeat" description="PPR" evidence="2">
    <location>
        <begin position="128"/>
        <end position="162"/>
    </location>
</feature>
<keyword evidence="5" id="KW-1185">Reference proteome</keyword>
<dbReference type="PROSITE" id="PS51375">
    <property type="entry name" value="PPR"/>
    <property type="match status" value="4"/>
</dbReference>
<dbReference type="FunFam" id="1.25.40.10:FF:000366">
    <property type="entry name" value="Pentatricopeptide (PPR) repeat-containing protein"/>
    <property type="match status" value="1"/>
</dbReference>
<dbReference type="Pfam" id="PF13041">
    <property type="entry name" value="PPR_2"/>
    <property type="match status" value="2"/>
</dbReference>
<dbReference type="Proteomes" id="UP000230069">
    <property type="component" value="Unassembled WGS sequence"/>
</dbReference>
<dbReference type="GO" id="GO:0008270">
    <property type="term" value="F:zinc ion binding"/>
    <property type="evidence" value="ECO:0007669"/>
    <property type="project" value="InterPro"/>
</dbReference>
<dbReference type="EMBL" id="KZ305041">
    <property type="protein sequence ID" value="PIA40773.1"/>
    <property type="molecule type" value="Genomic_DNA"/>
</dbReference>
<dbReference type="InterPro" id="IPR002885">
    <property type="entry name" value="PPR_rpt"/>
</dbReference>
<dbReference type="AlphaFoldDB" id="A0A2G5DBB6"/>
<feature type="repeat" description="PPR" evidence="2">
    <location>
        <begin position="262"/>
        <end position="296"/>
    </location>
</feature>
<feature type="repeat" description="PPR" evidence="2">
    <location>
        <begin position="363"/>
        <end position="397"/>
    </location>
</feature>
<sequence>MVLNNLVNVRHHPTNVRRKKPDSTVKQLEISNPVSYFLLNGRSKRYTVQEAKQLHSYFIKLKSDSNMYLVNSIIHTYAANGDLNTAHRLFDRVIDRDVVSWTTLIDGYAKIGNMGVAQQLFDSMPERNLVSWNVLISGFGKCGDVKAAKKAFDQMIERDIVSWNSLISSYARNGFAKEAFEVFCDALVENLVTPNKVMFLSVLPAIAESGCAFWGRCVHSFILRSGIEVDSVLCSALVDMYSKCDDLDMAFQVFESNPFRGNVASWNPMLSGLVRNQRFEEALELFRWMQFENVESDYVTMVAILPAIADSGALSLGKWAHSYIQKMNIRMNATLGSALVDMYAKCGCIELALDVFAVVEGKTTELWNAMITGLAIHGCGRDALKLFSQMQIENLEIDDLTVSAILNACSHSGFVDDGLRFFSNIKDVYKMTPKIQHYGCIVDILGRAGRLEEAKDIICNKMSIKPDIIIWKSLLGACRTHGNVEIGEFAAKHLFELCPNDSSSYVLMSSIYEAAGRSNEAVLMRKKMIEGGVKKEPGFSSIESGGVVHKFLVGDKAHPRAEEIYTMLDDIREKLKSRGYQPNKQLVFFDLHDDEKEDAIFHHSEKLATAFGLINSNRGDPLRIVKNLRMCSDCHVFMKLVSEIYNHEIVVRDHNRFHHFVNGKCSCMDYW</sequence>
<dbReference type="InterPro" id="IPR032867">
    <property type="entry name" value="DYW_dom"/>
</dbReference>
<dbReference type="OrthoDB" id="185373at2759"/>
<evidence type="ECO:0000313" key="4">
    <source>
        <dbReference type="EMBL" id="PIA40773.1"/>
    </source>
</evidence>
<evidence type="ECO:0000259" key="3">
    <source>
        <dbReference type="Pfam" id="PF14432"/>
    </source>
</evidence>
<dbReference type="Pfam" id="PF01535">
    <property type="entry name" value="PPR"/>
    <property type="match status" value="4"/>
</dbReference>
<keyword evidence="1" id="KW-0677">Repeat</keyword>
<dbReference type="Pfam" id="PF20430">
    <property type="entry name" value="Eplus_motif"/>
    <property type="match status" value="1"/>
</dbReference>
<dbReference type="STRING" id="218851.A0A2G5DBB6"/>
<dbReference type="InterPro" id="IPR011990">
    <property type="entry name" value="TPR-like_helical_dom_sf"/>
</dbReference>
<dbReference type="Gene3D" id="1.25.40.10">
    <property type="entry name" value="Tetratricopeptide repeat domain"/>
    <property type="match status" value="4"/>
</dbReference>
<dbReference type="InterPro" id="IPR046960">
    <property type="entry name" value="PPR_At4g14850-like_plant"/>
</dbReference>
<gene>
    <name evidence="4" type="ORF">AQUCO_02400085v1</name>
</gene>
<reference evidence="4 5" key="1">
    <citation type="submission" date="2017-09" db="EMBL/GenBank/DDBJ databases">
        <title>WGS assembly of Aquilegia coerulea Goldsmith.</title>
        <authorList>
            <person name="Hodges S."/>
            <person name="Kramer E."/>
            <person name="Nordborg M."/>
            <person name="Tomkins J."/>
            <person name="Borevitz J."/>
            <person name="Derieg N."/>
            <person name="Yan J."/>
            <person name="Mihaltcheva S."/>
            <person name="Hayes R.D."/>
            <person name="Rokhsar D."/>
        </authorList>
    </citation>
    <scope>NUCLEOTIDE SEQUENCE [LARGE SCALE GENOMIC DNA]</scope>
    <source>
        <strain evidence="5">cv. Goldsmith</strain>
    </source>
</reference>
<accession>A0A2G5DBB6</accession>
<proteinExistence type="predicted"/>
<dbReference type="Pfam" id="PF20431">
    <property type="entry name" value="E_motif"/>
    <property type="match status" value="1"/>
</dbReference>
<dbReference type="Pfam" id="PF14432">
    <property type="entry name" value="DYW_deaminase"/>
    <property type="match status" value="1"/>
</dbReference>
<dbReference type="GO" id="GO:0003723">
    <property type="term" value="F:RNA binding"/>
    <property type="evidence" value="ECO:0007669"/>
    <property type="project" value="InterPro"/>
</dbReference>
<evidence type="ECO:0000313" key="5">
    <source>
        <dbReference type="Proteomes" id="UP000230069"/>
    </source>
</evidence>
<evidence type="ECO:0000256" key="2">
    <source>
        <dbReference type="PROSITE-ProRule" id="PRU00708"/>
    </source>
</evidence>
<dbReference type="Pfam" id="PF12854">
    <property type="entry name" value="PPR_1"/>
    <property type="match status" value="1"/>
</dbReference>
<dbReference type="PANTHER" id="PTHR47926">
    <property type="entry name" value="PENTATRICOPEPTIDE REPEAT-CONTAINING PROTEIN"/>
    <property type="match status" value="1"/>
</dbReference>
<dbReference type="FunFam" id="1.25.40.10:FF:000031">
    <property type="entry name" value="Pentatricopeptide repeat-containing protein mitochondrial"/>
    <property type="match status" value="1"/>
</dbReference>
<protein>
    <recommendedName>
        <fullName evidence="3">DYW domain-containing protein</fullName>
    </recommendedName>
</protein>
<dbReference type="PANTHER" id="PTHR47926:SF537">
    <property type="entry name" value="PENTACOTRIPEPTIDE-REPEAT REGION OF PRORP DOMAIN-CONTAINING PROTEIN"/>
    <property type="match status" value="1"/>
</dbReference>